<evidence type="ECO:0000256" key="3">
    <source>
        <dbReference type="ARBA" id="ARBA00015571"/>
    </source>
</evidence>
<sequence length="192" mass="22610">MITLKKERECLISYSDMLANSTEHGQDPFQMAQCLEAEECTDNVNMLQREIEGLRRRVMFSSQQPTCSSVFRRFLAKLLKKIEKRALPTADFEARNGRFEDTFGVDPDTVIKVILLVFIIVVIICIMMWSTVSWCDQFKRLFVVCFFISVVWNWLYLYKIAFYEHQASMVKFENVMDKCTGITEMDWLDSFK</sequence>
<keyword evidence="5 8" id="KW-1133">Transmembrane helix</keyword>
<feature type="non-terminal residue" evidence="9">
    <location>
        <position position="192"/>
    </location>
</feature>
<dbReference type="GO" id="GO:0005783">
    <property type="term" value="C:endoplasmic reticulum"/>
    <property type="evidence" value="ECO:0007669"/>
    <property type="project" value="TreeGrafter"/>
</dbReference>
<keyword evidence="7" id="KW-0175">Coiled coil</keyword>
<dbReference type="InterPro" id="IPR009231">
    <property type="entry name" value="Chloride_chnl_CLIC-like"/>
</dbReference>
<evidence type="ECO:0000256" key="4">
    <source>
        <dbReference type="ARBA" id="ARBA00022692"/>
    </source>
</evidence>
<dbReference type="GO" id="GO:0005254">
    <property type="term" value="F:chloride channel activity"/>
    <property type="evidence" value="ECO:0007669"/>
    <property type="project" value="TreeGrafter"/>
</dbReference>
<proteinExistence type="inferred from homology"/>
<feature type="transmembrane region" description="Helical" evidence="8">
    <location>
        <begin position="138"/>
        <end position="158"/>
    </location>
</feature>
<gene>
    <name evidence="9" type="primary">clcc1</name>
    <name evidence="9" type="ORF">DAT39_015596</name>
</gene>
<evidence type="ECO:0000313" key="9">
    <source>
        <dbReference type="EMBL" id="KAF5894706.1"/>
    </source>
</evidence>
<reference evidence="9" key="1">
    <citation type="submission" date="2020-07" db="EMBL/GenBank/DDBJ databases">
        <title>Clarias magur genome sequencing, assembly and annotation.</title>
        <authorList>
            <person name="Kushwaha B."/>
            <person name="Kumar R."/>
            <person name="Das P."/>
            <person name="Joshi C.G."/>
            <person name="Kumar D."/>
            <person name="Nagpure N.S."/>
            <person name="Pandey M."/>
            <person name="Agarwal S."/>
            <person name="Srivastava S."/>
            <person name="Singh M."/>
            <person name="Sahoo L."/>
            <person name="Jayasankar P."/>
            <person name="Meher P.K."/>
            <person name="Koringa P.G."/>
            <person name="Iquebal M.A."/>
            <person name="Das S.P."/>
            <person name="Bit A."/>
            <person name="Patnaik S."/>
            <person name="Patel N."/>
            <person name="Shah T.M."/>
            <person name="Hinsu A."/>
            <person name="Jena J.K."/>
        </authorList>
    </citation>
    <scope>NUCLEOTIDE SEQUENCE</scope>
    <source>
        <strain evidence="9">CIFAMagur01</strain>
        <tissue evidence="9">Testis</tissue>
    </source>
</reference>
<evidence type="ECO:0000256" key="7">
    <source>
        <dbReference type="SAM" id="Coils"/>
    </source>
</evidence>
<comment type="caution">
    <text evidence="9">The sequence shown here is derived from an EMBL/GenBank/DDBJ whole genome shotgun (WGS) entry which is preliminary data.</text>
</comment>
<keyword evidence="6 8" id="KW-0472">Membrane</keyword>
<evidence type="ECO:0000256" key="5">
    <source>
        <dbReference type="ARBA" id="ARBA00022989"/>
    </source>
</evidence>
<evidence type="ECO:0000256" key="1">
    <source>
        <dbReference type="ARBA" id="ARBA00004141"/>
    </source>
</evidence>
<dbReference type="OrthoDB" id="10037397at2759"/>
<dbReference type="AlphaFoldDB" id="A0A8J4WXL9"/>
<evidence type="ECO:0000256" key="8">
    <source>
        <dbReference type="SAM" id="Phobius"/>
    </source>
</evidence>
<evidence type="ECO:0000256" key="2">
    <source>
        <dbReference type="ARBA" id="ARBA00005944"/>
    </source>
</evidence>
<dbReference type="Pfam" id="PF05934">
    <property type="entry name" value="MCLC"/>
    <property type="match status" value="1"/>
</dbReference>
<comment type="subcellular location">
    <subcellularLocation>
        <location evidence="1">Membrane</location>
        <topology evidence="1">Multi-pass membrane protein</topology>
    </subcellularLocation>
</comment>
<comment type="similarity">
    <text evidence="2">Belongs to the chloride channel MCLC family.</text>
</comment>
<dbReference type="PANTHER" id="PTHR34093:SF1">
    <property type="entry name" value="CHLORIDE CHANNEL CLIC-LIKE PROTEIN 1"/>
    <property type="match status" value="1"/>
</dbReference>
<organism evidence="9 10">
    <name type="scientific">Clarias magur</name>
    <name type="common">Asian catfish</name>
    <name type="synonym">Macropteronotus magur</name>
    <dbReference type="NCBI Taxonomy" id="1594786"/>
    <lineage>
        <taxon>Eukaryota</taxon>
        <taxon>Metazoa</taxon>
        <taxon>Chordata</taxon>
        <taxon>Craniata</taxon>
        <taxon>Vertebrata</taxon>
        <taxon>Euteleostomi</taxon>
        <taxon>Actinopterygii</taxon>
        <taxon>Neopterygii</taxon>
        <taxon>Teleostei</taxon>
        <taxon>Ostariophysi</taxon>
        <taxon>Siluriformes</taxon>
        <taxon>Clariidae</taxon>
        <taxon>Clarias</taxon>
    </lineage>
</organism>
<evidence type="ECO:0000256" key="6">
    <source>
        <dbReference type="ARBA" id="ARBA00023136"/>
    </source>
</evidence>
<dbReference type="Proteomes" id="UP000727407">
    <property type="component" value="Unassembled WGS sequence"/>
</dbReference>
<keyword evidence="4 8" id="KW-0812">Transmembrane</keyword>
<evidence type="ECO:0000313" key="10">
    <source>
        <dbReference type="Proteomes" id="UP000727407"/>
    </source>
</evidence>
<accession>A0A8J4WXL9</accession>
<keyword evidence="10" id="KW-1185">Reference proteome</keyword>
<name>A0A8J4WXL9_CLAMG</name>
<dbReference type="PANTHER" id="PTHR34093">
    <property type="entry name" value="CHLORIDE CHANNEL CLIC-LIKE PROTEIN 1"/>
    <property type="match status" value="1"/>
</dbReference>
<dbReference type="GO" id="GO:0016020">
    <property type="term" value="C:membrane"/>
    <property type="evidence" value="ECO:0007669"/>
    <property type="project" value="UniProtKB-SubCell"/>
</dbReference>
<feature type="coiled-coil region" evidence="7">
    <location>
        <begin position="37"/>
        <end position="64"/>
    </location>
</feature>
<feature type="transmembrane region" description="Helical" evidence="8">
    <location>
        <begin position="113"/>
        <end position="132"/>
    </location>
</feature>
<protein>
    <recommendedName>
        <fullName evidence="3">Chloride channel CLIC-like protein 1</fullName>
    </recommendedName>
</protein>
<dbReference type="EMBL" id="QNUK01000360">
    <property type="protein sequence ID" value="KAF5894706.1"/>
    <property type="molecule type" value="Genomic_DNA"/>
</dbReference>